<organism evidence="4 5">
    <name type="scientific">Phaeovulum vinaykumarii</name>
    <dbReference type="NCBI Taxonomy" id="407234"/>
    <lineage>
        <taxon>Bacteria</taxon>
        <taxon>Pseudomonadati</taxon>
        <taxon>Pseudomonadota</taxon>
        <taxon>Alphaproteobacteria</taxon>
        <taxon>Rhodobacterales</taxon>
        <taxon>Paracoccaceae</taxon>
        <taxon>Phaeovulum</taxon>
    </lineage>
</organism>
<dbReference type="Proteomes" id="UP000186098">
    <property type="component" value="Unassembled WGS sequence"/>
</dbReference>
<dbReference type="PANTHER" id="PTHR43639:SF1">
    <property type="entry name" value="SHORT-CHAIN DEHYDROGENASE_REDUCTASE FAMILY PROTEIN"/>
    <property type="match status" value="1"/>
</dbReference>
<name>A0A1N7JSJ2_9RHOB</name>
<dbReference type="AlphaFoldDB" id="A0A1N7JSJ2"/>
<dbReference type="SUPFAM" id="SSF51735">
    <property type="entry name" value="NAD(P)-binding Rossmann-fold domains"/>
    <property type="match status" value="1"/>
</dbReference>
<protein>
    <submittedName>
        <fullName evidence="4">NAD(P)-dependent dehydrogenase, short-chain alcohol dehydrogenase family</fullName>
    </submittedName>
</protein>
<evidence type="ECO:0000256" key="3">
    <source>
        <dbReference type="SAM" id="MobiDB-lite"/>
    </source>
</evidence>
<keyword evidence="5" id="KW-1185">Reference proteome</keyword>
<feature type="compositionally biased region" description="Basic and acidic residues" evidence="3">
    <location>
        <begin position="8"/>
        <end position="20"/>
    </location>
</feature>
<dbReference type="GO" id="GO:0016491">
    <property type="term" value="F:oxidoreductase activity"/>
    <property type="evidence" value="ECO:0007669"/>
    <property type="project" value="UniProtKB-KW"/>
</dbReference>
<reference evidence="5" key="1">
    <citation type="submission" date="2017-01" db="EMBL/GenBank/DDBJ databases">
        <authorList>
            <person name="Varghese N."/>
            <person name="Submissions S."/>
        </authorList>
    </citation>
    <scope>NUCLEOTIDE SEQUENCE [LARGE SCALE GENOMIC DNA]</scope>
    <source>
        <strain evidence="5">DSM 18714</strain>
    </source>
</reference>
<dbReference type="PANTHER" id="PTHR43639">
    <property type="entry name" value="OXIDOREDUCTASE, SHORT-CHAIN DEHYDROGENASE/REDUCTASE FAMILY (AFU_ORTHOLOGUE AFUA_5G02870)"/>
    <property type="match status" value="1"/>
</dbReference>
<dbReference type="NCBIfam" id="NF006597">
    <property type="entry name" value="PRK09134.1"/>
    <property type="match status" value="1"/>
</dbReference>
<evidence type="ECO:0000256" key="2">
    <source>
        <dbReference type="ARBA" id="ARBA00023002"/>
    </source>
</evidence>
<proteinExistence type="inferred from homology"/>
<feature type="region of interest" description="Disordered" evidence="3">
    <location>
        <begin position="1"/>
        <end position="30"/>
    </location>
</feature>
<evidence type="ECO:0000313" key="4">
    <source>
        <dbReference type="EMBL" id="SIS52206.1"/>
    </source>
</evidence>
<dbReference type="STRING" id="407234.SAMN05421795_101289"/>
<dbReference type="EMBL" id="FTOM01000001">
    <property type="protein sequence ID" value="SIS52206.1"/>
    <property type="molecule type" value="Genomic_DNA"/>
</dbReference>
<feature type="compositionally biased region" description="Low complexity" evidence="3">
    <location>
        <begin position="21"/>
        <end position="30"/>
    </location>
</feature>
<accession>A0A1N7JSJ2</accession>
<dbReference type="Pfam" id="PF13561">
    <property type="entry name" value="adh_short_C2"/>
    <property type="match status" value="1"/>
</dbReference>
<dbReference type="InterPro" id="IPR002347">
    <property type="entry name" value="SDR_fam"/>
</dbReference>
<evidence type="ECO:0000256" key="1">
    <source>
        <dbReference type="ARBA" id="ARBA00006484"/>
    </source>
</evidence>
<dbReference type="PRINTS" id="PR00081">
    <property type="entry name" value="GDHRDH"/>
</dbReference>
<dbReference type="InterPro" id="IPR020904">
    <property type="entry name" value="Sc_DH/Rdtase_CS"/>
</dbReference>
<gene>
    <name evidence="4" type="ORF">SAMN05421795_101289</name>
</gene>
<dbReference type="InterPro" id="IPR036291">
    <property type="entry name" value="NAD(P)-bd_dom_sf"/>
</dbReference>
<keyword evidence="2" id="KW-0560">Oxidoreductase</keyword>
<dbReference type="Gene3D" id="3.40.50.720">
    <property type="entry name" value="NAD(P)-binding Rossmann-like Domain"/>
    <property type="match status" value="1"/>
</dbReference>
<sequence length="285" mass="29947">MNVVVPVTKDDAETETRADPDAAPAGRGPLPALVTGGARRLGRAMVLELARRGHDVAIHYAGSAVEAEETAAEARALGVRAITLHADLLDEGQTTALIPAAAAELGPLGVLVNNASIFEYDNFRTATRESWDRHIGSNLRAPFVLTQGFAAQAPAAQIVNGEPMARALIVNMIDQRVRKLTPEFATYTIAKMGLWALTQTAAQGLAPDIRVNAIGPGPTLQGGRQSAEHFARQRAATVLGRGADPADICAALGYFLDAPAVTGQLLCIDGGQHLGWQTPDILGLE</sequence>
<comment type="similarity">
    <text evidence="1">Belongs to the short-chain dehydrogenases/reductases (SDR) family.</text>
</comment>
<dbReference type="PROSITE" id="PS00061">
    <property type="entry name" value="ADH_SHORT"/>
    <property type="match status" value="1"/>
</dbReference>
<evidence type="ECO:0000313" key="5">
    <source>
        <dbReference type="Proteomes" id="UP000186098"/>
    </source>
</evidence>